<reference evidence="1 2" key="1">
    <citation type="submission" date="2019-07" db="EMBL/GenBank/DDBJ databases">
        <title>Genome assembly of two rare yeast pathogens: Diutina rugosa and Trichomonascus ciferrii.</title>
        <authorList>
            <person name="Mixao V."/>
            <person name="Saus E."/>
            <person name="Hansen A."/>
            <person name="Lass-Flor C."/>
            <person name="Gabaldon T."/>
        </authorList>
    </citation>
    <scope>NUCLEOTIDE SEQUENCE [LARGE SCALE GENOMIC DNA]</scope>
    <source>
        <strain evidence="1 2">CBS 613</strain>
    </source>
</reference>
<evidence type="ECO:0000313" key="2">
    <source>
        <dbReference type="Proteomes" id="UP000449547"/>
    </source>
</evidence>
<protein>
    <submittedName>
        <fullName evidence="1">Uncharacterized protein</fullName>
    </submittedName>
</protein>
<proteinExistence type="predicted"/>
<accession>A0A642UFQ8</accession>
<dbReference type="GeneID" id="54783625"/>
<gene>
    <name evidence="1" type="ORF">DIURU_004974</name>
</gene>
<dbReference type="RefSeq" id="XP_034010376.1">
    <property type="nucleotide sequence ID" value="XM_034157904.1"/>
</dbReference>
<dbReference type="VEuPathDB" id="FungiDB:DIURU_004974"/>
<comment type="caution">
    <text evidence="1">The sequence shown here is derived from an EMBL/GenBank/DDBJ whole genome shotgun (WGS) entry which is preliminary data.</text>
</comment>
<dbReference type="EMBL" id="SWFT01000149">
    <property type="protein sequence ID" value="KAA8898119.1"/>
    <property type="molecule type" value="Genomic_DNA"/>
</dbReference>
<sequence length="161" mass="18381">MVTSTPIAFGYHPDTQEISERLQQMMSQVLESKASQQGDIAKVHRNLQTLNEKVDQLTKVASPPPQQSVMSLKNSDTIYVEELYCSELDYDVDRESSIPDYLYMESDPRTALFIEEFSDDENEDSSQPPGVLSREPLAYWDIDDELDDGYVSHLDDDFIFG</sequence>
<name>A0A642UFQ8_DIURU</name>
<evidence type="ECO:0000313" key="1">
    <source>
        <dbReference type="EMBL" id="KAA8898119.1"/>
    </source>
</evidence>
<organism evidence="1 2">
    <name type="scientific">Diutina rugosa</name>
    <name type="common">Yeast</name>
    <name type="synonym">Candida rugosa</name>
    <dbReference type="NCBI Taxonomy" id="5481"/>
    <lineage>
        <taxon>Eukaryota</taxon>
        <taxon>Fungi</taxon>
        <taxon>Dikarya</taxon>
        <taxon>Ascomycota</taxon>
        <taxon>Saccharomycotina</taxon>
        <taxon>Pichiomycetes</taxon>
        <taxon>Debaryomycetaceae</taxon>
        <taxon>Diutina</taxon>
    </lineage>
</organism>
<dbReference type="Proteomes" id="UP000449547">
    <property type="component" value="Unassembled WGS sequence"/>
</dbReference>
<keyword evidence="2" id="KW-1185">Reference proteome</keyword>
<dbReference type="AlphaFoldDB" id="A0A642UFQ8"/>